<evidence type="ECO:0000256" key="2">
    <source>
        <dbReference type="ARBA" id="ARBA00022475"/>
    </source>
</evidence>
<dbReference type="EMBL" id="JAVREK010000001">
    <property type="protein sequence ID" value="MDT0300819.1"/>
    <property type="molecule type" value="Genomic_DNA"/>
</dbReference>
<dbReference type="Proteomes" id="UP001183226">
    <property type="component" value="Unassembled WGS sequence"/>
</dbReference>
<dbReference type="RefSeq" id="WP_311543240.1">
    <property type="nucleotide sequence ID" value="NZ_JAVREK010000001.1"/>
</dbReference>
<reference evidence="9" key="1">
    <citation type="submission" date="2023-07" db="EMBL/GenBank/DDBJ databases">
        <title>30 novel species of actinomycetes from the DSMZ collection.</title>
        <authorList>
            <person name="Nouioui I."/>
        </authorList>
    </citation>
    <scope>NUCLEOTIDE SEQUENCE [LARGE SCALE GENOMIC DNA]</scope>
    <source>
        <strain evidence="9">DSM 45055</strain>
    </source>
</reference>
<dbReference type="PANTHER" id="PTHR33885:SF3">
    <property type="entry name" value="PHAGE SHOCK PROTEIN C"/>
    <property type="match status" value="1"/>
</dbReference>
<evidence type="ECO:0000256" key="3">
    <source>
        <dbReference type="ARBA" id="ARBA00022692"/>
    </source>
</evidence>
<evidence type="ECO:0000256" key="4">
    <source>
        <dbReference type="ARBA" id="ARBA00022989"/>
    </source>
</evidence>
<comment type="caution">
    <text evidence="8">The sequence shown here is derived from an EMBL/GenBank/DDBJ whole genome shotgun (WGS) entry which is preliminary data.</text>
</comment>
<sequence>MNDNTGSKKLRRSRHQRILTGVSGGIGEFVGVDPNIVRVVFVALTIFGAGTAVLLYIAAWLVMPEEDGEDSMLEHIIRNFQGKKSDL</sequence>
<evidence type="ECO:0000259" key="7">
    <source>
        <dbReference type="Pfam" id="PF04024"/>
    </source>
</evidence>
<evidence type="ECO:0000256" key="5">
    <source>
        <dbReference type="ARBA" id="ARBA00023136"/>
    </source>
</evidence>
<evidence type="ECO:0000256" key="1">
    <source>
        <dbReference type="ARBA" id="ARBA00004162"/>
    </source>
</evidence>
<feature type="domain" description="Phage shock protein PspC N-terminal" evidence="7">
    <location>
        <begin position="8"/>
        <end position="66"/>
    </location>
</feature>
<keyword evidence="5 6" id="KW-0472">Membrane</keyword>
<dbReference type="InterPro" id="IPR052027">
    <property type="entry name" value="PspC"/>
</dbReference>
<keyword evidence="2" id="KW-1003">Cell membrane</keyword>
<dbReference type="Pfam" id="PF04024">
    <property type="entry name" value="PspC"/>
    <property type="match status" value="1"/>
</dbReference>
<gene>
    <name evidence="8" type="ORF">RM446_01680</name>
</gene>
<evidence type="ECO:0000313" key="8">
    <source>
        <dbReference type="EMBL" id="MDT0300819.1"/>
    </source>
</evidence>
<keyword evidence="3 6" id="KW-0812">Transmembrane</keyword>
<feature type="transmembrane region" description="Helical" evidence="6">
    <location>
        <begin position="39"/>
        <end position="62"/>
    </location>
</feature>
<keyword evidence="9" id="KW-1185">Reference proteome</keyword>
<name>A0ABU2KNH2_9ACTN</name>
<keyword evidence="4 6" id="KW-1133">Transmembrane helix</keyword>
<protein>
    <submittedName>
        <fullName evidence="8">PspC domain-containing protein</fullName>
    </submittedName>
</protein>
<accession>A0ABU2KNH2</accession>
<comment type="subcellular location">
    <subcellularLocation>
        <location evidence="1">Cell membrane</location>
        <topology evidence="1">Single-pass membrane protein</topology>
    </subcellularLocation>
</comment>
<evidence type="ECO:0000256" key="6">
    <source>
        <dbReference type="SAM" id="Phobius"/>
    </source>
</evidence>
<evidence type="ECO:0000313" key="9">
    <source>
        <dbReference type="Proteomes" id="UP001183226"/>
    </source>
</evidence>
<dbReference type="PANTHER" id="PTHR33885">
    <property type="entry name" value="PHAGE SHOCK PROTEIN C"/>
    <property type="match status" value="1"/>
</dbReference>
<proteinExistence type="predicted"/>
<organism evidence="8 9">
    <name type="scientific">Streptomonospora wellingtoniae</name>
    <dbReference type="NCBI Taxonomy" id="3075544"/>
    <lineage>
        <taxon>Bacteria</taxon>
        <taxon>Bacillati</taxon>
        <taxon>Actinomycetota</taxon>
        <taxon>Actinomycetes</taxon>
        <taxon>Streptosporangiales</taxon>
        <taxon>Nocardiopsidaceae</taxon>
        <taxon>Streptomonospora</taxon>
    </lineage>
</organism>
<dbReference type="InterPro" id="IPR007168">
    <property type="entry name" value="Phageshock_PspC_N"/>
</dbReference>